<evidence type="ECO:0000313" key="3">
    <source>
        <dbReference type="Proteomes" id="UP000214603"/>
    </source>
</evidence>
<dbReference type="EMBL" id="NJIH01000004">
    <property type="protein sequence ID" value="OWT62005.1"/>
    <property type="molecule type" value="Genomic_DNA"/>
</dbReference>
<accession>A0A225MLF4</accession>
<sequence length="215" mass="23863">MTESDKKQFYTLMGNVYAFYRQDTSSFALGVWWEAMKSFDFAAVADALNRHCVNPDSGQFMPKPADVVKMLRGSTLDGAMMAWSKVDKAIRQVGTYASVAFDDPVIHRVLQDMGGWMALGSKDEREWPFVAKEFETRYRGYRVRSEIPEYPKVLIGIAEAQNNQNGLKSQPPVLIGNSETAKRVLLGASDKPAVGFERLGDAEMLALAAPRAQAA</sequence>
<organism evidence="2 3">
    <name type="scientific">Candidimonas nitroreducens</name>
    <dbReference type="NCBI Taxonomy" id="683354"/>
    <lineage>
        <taxon>Bacteria</taxon>
        <taxon>Pseudomonadati</taxon>
        <taxon>Pseudomonadota</taxon>
        <taxon>Betaproteobacteria</taxon>
        <taxon>Burkholderiales</taxon>
        <taxon>Alcaligenaceae</taxon>
        <taxon>Candidimonas</taxon>
    </lineage>
</organism>
<name>A0A225MLF4_9BURK</name>
<dbReference type="Pfam" id="PF20081">
    <property type="entry name" value="DUF6475"/>
    <property type="match status" value="1"/>
</dbReference>
<feature type="domain" description="DUF6475" evidence="1">
    <location>
        <begin position="99"/>
        <end position="186"/>
    </location>
</feature>
<reference evidence="3" key="1">
    <citation type="submission" date="2017-06" db="EMBL/GenBank/DDBJ databases">
        <title>Herbaspirillum phytohormonus sp. nov., isolated from the root nodule of Robinia pseudoacacia in lead-zinc mine.</title>
        <authorList>
            <person name="Fan M."/>
            <person name="Lin Y."/>
        </authorList>
    </citation>
    <scope>NUCLEOTIDE SEQUENCE [LARGE SCALE GENOMIC DNA]</scope>
    <source>
        <strain evidence="3">SC-089</strain>
    </source>
</reference>
<comment type="caution">
    <text evidence="2">The sequence shown here is derived from an EMBL/GenBank/DDBJ whole genome shotgun (WGS) entry which is preliminary data.</text>
</comment>
<proteinExistence type="predicted"/>
<gene>
    <name evidence="2" type="ORF">CEY11_09360</name>
</gene>
<dbReference type="OrthoDB" id="8561347at2"/>
<dbReference type="Gene3D" id="1.10.8.200">
    <property type="entry name" value="Replisome organizer (g39p helicase loader/inhibitor protein)"/>
    <property type="match status" value="1"/>
</dbReference>
<evidence type="ECO:0000259" key="1">
    <source>
        <dbReference type="Pfam" id="PF20081"/>
    </source>
</evidence>
<protein>
    <recommendedName>
        <fullName evidence="1">DUF6475 domain-containing protein</fullName>
    </recommendedName>
</protein>
<dbReference type="InterPro" id="IPR045521">
    <property type="entry name" value="DUF6475"/>
</dbReference>
<dbReference type="AlphaFoldDB" id="A0A225MLF4"/>
<keyword evidence="3" id="KW-1185">Reference proteome</keyword>
<dbReference type="Proteomes" id="UP000214603">
    <property type="component" value="Unassembled WGS sequence"/>
</dbReference>
<dbReference type="RefSeq" id="WP_088603093.1">
    <property type="nucleotide sequence ID" value="NZ_NJIH01000004.1"/>
</dbReference>
<evidence type="ECO:0000313" key="2">
    <source>
        <dbReference type="EMBL" id="OWT62005.1"/>
    </source>
</evidence>